<protein>
    <submittedName>
        <fullName evidence="2">Uncharacterized protein</fullName>
    </submittedName>
</protein>
<keyword evidence="3" id="KW-1185">Reference proteome</keyword>
<dbReference type="RefSeq" id="YP_010772313.1">
    <property type="nucleotide sequence ID" value="NC_074641.1"/>
</dbReference>
<evidence type="ECO:0000313" key="2">
    <source>
        <dbReference type="EMBL" id="QNO11488.1"/>
    </source>
</evidence>
<organism evidence="2">
    <name type="scientific">Methanocaldococcus fervens tailed virus 1</name>
    <dbReference type="NCBI Taxonomy" id="2759191"/>
    <lineage>
        <taxon>Viruses</taxon>
        <taxon>Duplodnaviria</taxon>
        <taxon>Heunggongvirae</taxon>
        <taxon>Uroviricota</taxon>
        <taxon>Caudoviricetes</taxon>
        <taxon>Fervensviridae</taxon>
        <taxon>Deepoceanvirus</taxon>
        <taxon>Deepoceanvirus guaymasense</taxon>
    </lineage>
</organism>
<feature type="transmembrane region" description="Helical" evidence="1">
    <location>
        <begin position="6"/>
        <end position="26"/>
    </location>
</feature>
<sequence length="123" mass="14121">MRWLTPFGMLFISGTYYGLIFFGLIMEVIHNALVSLVLAFFVVFVWDLILSIIYGLRFVKEGEYLYLEWNGQFPDPYGLFASTCLSAVIWTYTDSLLLGLIVPVIVVFLGKQLMRGLYEKVKS</sequence>
<dbReference type="GeneID" id="80402022"/>
<keyword evidence="1" id="KW-1133">Transmembrane helix</keyword>
<feature type="transmembrane region" description="Helical" evidence="1">
    <location>
        <begin position="77"/>
        <end position="110"/>
    </location>
</feature>
<feature type="transmembrane region" description="Helical" evidence="1">
    <location>
        <begin position="33"/>
        <end position="57"/>
    </location>
</feature>
<proteinExistence type="predicted"/>
<evidence type="ECO:0000256" key="1">
    <source>
        <dbReference type="SAM" id="Phobius"/>
    </source>
</evidence>
<name>A0A7G9VYS3_9CAUD</name>
<dbReference type="Proteomes" id="UP000516075">
    <property type="component" value="Segment"/>
</dbReference>
<dbReference type="KEGG" id="vg:80402022"/>
<evidence type="ECO:0000313" key="3">
    <source>
        <dbReference type="Proteomes" id="UP000516075"/>
    </source>
</evidence>
<keyword evidence="1" id="KW-0812">Transmembrane</keyword>
<accession>A0A7G9VYS3</accession>
<dbReference type="EMBL" id="MT711370">
    <property type="protein sequence ID" value="QNO11488.1"/>
    <property type="molecule type" value="Genomic_DNA"/>
</dbReference>
<reference evidence="2" key="1">
    <citation type="submission" date="2020-07" db="EMBL/GenBank/DDBJ databases">
        <title>The first head-tailed virus, MFTV1, produced by a hyperthermophilic deep-sea methanogen.</title>
        <authorList>
            <person name="Thiroux S."/>
            <person name="Dupont S."/>
            <person name="Nesbo C.L."/>
            <person name="Bienvenu N."/>
            <person name="Krupovic M."/>
            <person name="L'Haridon S."/>
            <person name="Marie D."/>
            <person name="Forterre P."/>
            <person name="Godfroy A."/>
            <person name="Geslin C."/>
        </authorList>
    </citation>
    <scope>NUCLEOTIDE SEQUENCE [LARGE SCALE GENOMIC DNA]</scope>
</reference>
<keyword evidence="1" id="KW-0472">Membrane</keyword>